<evidence type="ECO:0000313" key="6">
    <source>
        <dbReference type="EMBL" id="KAF9453092.1"/>
    </source>
</evidence>
<dbReference type="GO" id="GO:0006412">
    <property type="term" value="P:translation"/>
    <property type="evidence" value="ECO:0007669"/>
    <property type="project" value="InterPro"/>
</dbReference>
<keyword evidence="2" id="KW-0689">Ribosomal protein</keyword>
<dbReference type="Pfam" id="PF01158">
    <property type="entry name" value="Ribosomal_L36e"/>
    <property type="match status" value="1"/>
</dbReference>
<dbReference type="GO" id="GO:0003735">
    <property type="term" value="F:structural constituent of ribosome"/>
    <property type="evidence" value="ECO:0007669"/>
    <property type="project" value="InterPro"/>
</dbReference>
<proteinExistence type="inferred from homology"/>
<feature type="chain" id="PRO_5040273256" description="60S ribosomal protein L36" evidence="5">
    <location>
        <begin position="23"/>
        <end position="131"/>
    </location>
</feature>
<dbReference type="InterPro" id="IPR038097">
    <property type="entry name" value="Ribosomal_eL36_sf"/>
</dbReference>
<evidence type="ECO:0000256" key="1">
    <source>
        <dbReference type="ARBA" id="ARBA00006509"/>
    </source>
</evidence>
<evidence type="ECO:0000313" key="7">
    <source>
        <dbReference type="Proteomes" id="UP000807342"/>
    </source>
</evidence>
<evidence type="ECO:0000256" key="5">
    <source>
        <dbReference type="SAM" id="SignalP"/>
    </source>
</evidence>
<keyword evidence="5" id="KW-0732">Signal</keyword>
<reference evidence="6" key="1">
    <citation type="submission" date="2020-11" db="EMBL/GenBank/DDBJ databases">
        <authorList>
            <consortium name="DOE Joint Genome Institute"/>
            <person name="Ahrendt S."/>
            <person name="Riley R."/>
            <person name="Andreopoulos W."/>
            <person name="Labutti K."/>
            <person name="Pangilinan J."/>
            <person name="Ruiz-Duenas F.J."/>
            <person name="Barrasa J.M."/>
            <person name="Sanchez-Garcia M."/>
            <person name="Camarero S."/>
            <person name="Miyauchi S."/>
            <person name="Serrano A."/>
            <person name="Linde D."/>
            <person name="Babiker R."/>
            <person name="Drula E."/>
            <person name="Ayuso-Fernandez I."/>
            <person name="Pacheco R."/>
            <person name="Padilla G."/>
            <person name="Ferreira P."/>
            <person name="Barriuso J."/>
            <person name="Kellner H."/>
            <person name="Castanera R."/>
            <person name="Alfaro M."/>
            <person name="Ramirez L."/>
            <person name="Pisabarro A.G."/>
            <person name="Kuo A."/>
            <person name="Tritt A."/>
            <person name="Lipzen A."/>
            <person name="He G."/>
            <person name="Yan M."/>
            <person name="Ng V."/>
            <person name="Cullen D."/>
            <person name="Martin F."/>
            <person name="Rosso M.-N."/>
            <person name="Henrissat B."/>
            <person name="Hibbett D."/>
            <person name="Martinez A.T."/>
            <person name="Grigoriev I.V."/>
        </authorList>
    </citation>
    <scope>NUCLEOTIDE SEQUENCE</scope>
    <source>
        <strain evidence="6">MF-IS2</strain>
    </source>
</reference>
<gene>
    <name evidence="6" type="ORF">P691DRAFT_802473</name>
</gene>
<dbReference type="FunFam" id="1.10.10.1760:FF:000003">
    <property type="entry name" value="60S ribosomal protein L36"/>
    <property type="match status" value="1"/>
</dbReference>
<sequence length="131" mass="14886">MYAEVLTVCFILLCSLVATSFGETRSQLVQCELVSDLRYGLNTGHPTTPIDKVARPSHRKGAQSTKTKFVRSVIREVAGFSAYERRVLELLRNSKDKKARKLTKKRLGTLLRSKRKLEELGNVIQESRRAH</sequence>
<dbReference type="EMBL" id="MU151065">
    <property type="protein sequence ID" value="KAF9453092.1"/>
    <property type="molecule type" value="Genomic_DNA"/>
</dbReference>
<dbReference type="Proteomes" id="UP000807342">
    <property type="component" value="Unassembled WGS sequence"/>
</dbReference>
<name>A0A9P5XKH7_9AGAR</name>
<dbReference type="GO" id="GO:1990904">
    <property type="term" value="C:ribonucleoprotein complex"/>
    <property type="evidence" value="ECO:0007669"/>
    <property type="project" value="UniProtKB-KW"/>
</dbReference>
<organism evidence="6 7">
    <name type="scientific">Macrolepiota fuliginosa MF-IS2</name>
    <dbReference type="NCBI Taxonomy" id="1400762"/>
    <lineage>
        <taxon>Eukaryota</taxon>
        <taxon>Fungi</taxon>
        <taxon>Dikarya</taxon>
        <taxon>Basidiomycota</taxon>
        <taxon>Agaricomycotina</taxon>
        <taxon>Agaricomycetes</taxon>
        <taxon>Agaricomycetidae</taxon>
        <taxon>Agaricales</taxon>
        <taxon>Agaricineae</taxon>
        <taxon>Agaricaceae</taxon>
        <taxon>Macrolepiota</taxon>
    </lineage>
</organism>
<dbReference type="InterPro" id="IPR000509">
    <property type="entry name" value="Ribosomal_eL36"/>
</dbReference>
<dbReference type="GO" id="GO:0005840">
    <property type="term" value="C:ribosome"/>
    <property type="evidence" value="ECO:0007669"/>
    <property type="project" value="UniProtKB-KW"/>
</dbReference>
<evidence type="ECO:0000256" key="3">
    <source>
        <dbReference type="ARBA" id="ARBA00023274"/>
    </source>
</evidence>
<dbReference type="PANTHER" id="PTHR10114">
    <property type="entry name" value="60S RIBOSOMAL PROTEIN L36"/>
    <property type="match status" value="1"/>
</dbReference>
<comment type="similarity">
    <text evidence="1">Belongs to the eukaryotic ribosomal protein eL36 family.</text>
</comment>
<feature type="signal peptide" evidence="5">
    <location>
        <begin position="1"/>
        <end position="22"/>
    </location>
</feature>
<comment type="caution">
    <text evidence="6">The sequence shown here is derived from an EMBL/GenBank/DDBJ whole genome shotgun (WGS) entry which is preliminary data.</text>
</comment>
<dbReference type="OrthoDB" id="9616667at2759"/>
<keyword evidence="3" id="KW-0687">Ribonucleoprotein</keyword>
<dbReference type="Gene3D" id="1.10.10.1760">
    <property type="entry name" value="60S ribosomal protein L36"/>
    <property type="match status" value="1"/>
</dbReference>
<accession>A0A9P5XKH7</accession>
<feature type="region of interest" description="Disordered" evidence="4">
    <location>
        <begin position="45"/>
        <end position="65"/>
    </location>
</feature>
<keyword evidence="7" id="KW-1185">Reference proteome</keyword>
<evidence type="ECO:0000256" key="2">
    <source>
        <dbReference type="ARBA" id="ARBA00022980"/>
    </source>
</evidence>
<evidence type="ECO:0008006" key="8">
    <source>
        <dbReference type="Google" id="ProtNLM"/>
    </source>
</evidence>
<dbReference type="AlphaFoldDB" id="A0A9P5XKH7"/>
<evidence type="ECO:0000256" key="4">
    <source>
        <dbReference type="SAM" id="MobiDB-lite"/>
    </source>
</evidence>
<protein>
    <recommendedName>
        <fullName evidence="8">60S ribosomal protein L36</fullName>
    </recommendedName>
</protein>